<evidence type="ECO:0000256" key="8">
    <source>
        <dbReference type="ARBA" id="ARBA00022827"/>
    </source>
</evidence>
<dbReference type="SUPFAM" id="SSF51905">
    <property type="entry name" value="FAD/NAD(P)-binding domain"/>
    <property type="match status" value="1"/>
</dbReference>
<dbReference type="InterPro" id="IPR050464">
    <property type="entry name" value="Zeta_carotene_desat/Oxidored"/>
</dbReference>
<evidence type="ECO:0000256" key="6">
    <source>
        <dbReference type="ARBA" id="ARBA00019046"/>
    </source>
</evidence>
<dbReference type="SUPFAM" id="SSF54373">
    <property type="entry name" value="FAD-linked reductases, C-terminal domain"/>
    <property type="match status" value="1"/>
</dbReference>
<comment type="cofactor">
    <cofactor evidence="2 11">
        <name>FAD</name>
        <dbReference type="ChEBI" id="CHEBI:57692"/>
    </cofactor>
</comment>
<keyword evidence="7 11" id="KW-0285">Flavoprotein</keyword>
<keyword evidence="9 11" id="KW-0560">Oxidoreductase</keyword>
<dbReference type="PATRIC" id="fig|1398.22.peg.697"/>
<feature type="domain" description="Amine oxidase" evidence="12">
    <location>
        <begin position="25"/>
        <end position="477"/>
    </location>
</feature>
<comment type="catalytic activity">
    <reaction evidence="1">
        <text>coproporphyrinogen III + 3 O2 = coproporphyrin III + 3 H2O2</text>
        <dbReference type="Rhea" id="RHEA:43436"/>
        <dbReference type="ChEBI" id="CHEBI:15379"/>
        <dbReference type="ChEBI" id="CHEBI:16240"/>
        <dbReference type="ChEBI" id="CHEBI:57309"/>
        <dbReference type="ChEBI" id="CHEBI:131725"/>
        <dbReference type="EC" id="1.3.3.15"/>
    </reaction>
    <physiologicalReaction direction="left-to-right" evidence="1">
        <dbReference type="Rhea" id="RHEA:43437"/>
    </physiologicalReaction>
</comment>
<keyword evidence="8 11" id="KW-0274">FAD</keyword>
<organism evidence="13 14">
    <name type="scientific">Heyndrickxia coagulans</name>
    <name type="common">Weizmannia coagulans</name>
    <dbReference type="NCBI Taxonomy" id="1398"/>
    <lineage>
        <taxon>Bacteria</taxon>
        <taxon>Bacillati</taxon>
        <taxon>Bacillota</taxon>
        <taxon>Bacilli</taxon>
        <taxon>Bacillales</taxon>
        <taxon>Bacillaceae</taxon>
        <taxon>Heyndrickxia</taxon>
    </lineage>
</organism>
<evidence type="ECO:0000256" key="10">
    <source>
        <dbReference type="ARBA" id="ARBA00023133"/>
    </source>
</evidence>
<dbReference type="PANTHER" id="PTHR42923">
    <property type="entry name" value="PROTOPORPHYRINOGEN OXIDASE"/>
    <property type="match status" value="1"/>
</dbReference>
<evidence type="ECO:0000313" key="13">
    <source>
        <dbReference type="EMBL" id="KWZ84778.1"/>
    </source>
</evidence>
<dbReference type="EMBL" id="LRPN01000026">
    <property type="protein sequence ID" value="KWZ84778.1"/>
    <property type="molecule type" value="Genomic_DNA"/>
</dbReference>
<dbReference type="UniPathway" id="UPA00252"/>
<comment type="pathway">
    <text evidence="3 11">Porphyrin-containing compound metabolism; protoheme biosynthesis.</text>
</comment>
<comment type="similarity">
    <text evidence="4 11">Belongs to the protoporphyrinogen/coproporphyrinogen oxidase family. Coproporphyrinogen III oxidase subfamily.</text>
</comment>
<gene>
    <name evidence="13" type="ORF">HMPREF3213_00696</name>
</gene>
<dbReference type="GO" id="GO:0006783">
    <property type="term" value="P:heme biosynthetic process"/>
    <property type="evidence" value="ECO:0007669"/>
    <property type="project" value="UniProtKB-UniRule"/>
</dbReference>
<dbReference type="InterPro" id="IPR004572">
    <property type="entry name" value="Protoporphyrinogen_oxidase"/>
</dbReference>
<dbReference type="Gene3D" id="3.90.660.20">
    <property type="entry name" value="Protoporphyrinogen oxidase, mitochondrial, domain 2"/>
    <property type="match status" value="1"/>
</dbReference>
<dbReference type="AlphaFoldDB" id="A0A133KZ59"/>
<evidence type="ECO:0000256" key="2">
    <source>
        <dbReference type="ARBA" id="ARBA00001974"/>
    </source>
</evidence>
<accession>A0A133KZ59</accession>
<proteinExistence type="inferred from homology"/>
<keyword evidence="11" id="KW-0963">Cytoplasm</keyword>
<dbReference type="EC" id="1.3.3.15" evidence="5 11"/>
<dbReference type="GO" id="GO:0004729">
    <property type="term" value="F:oxygen-dependent protoporphyrinogen oxidase activity"/>
    <property type="evidence" value="ECO:0007669"/>
    <property type="project" value="UniProtKB-UniRule"/>
</dbReference>
<dbReference type="PANTHER" id="PTHR42923:SF3">
    <property type="entry name" value="PROTOPORPHYRINOGEN OXIDASE"/>
    <property type="match status" value="1"/>
</dbReference>
<comment type="function">
    <text evidence="11">Involved in coproporphyrin-dependent heme b biosynthesis. Catalyzes the oxidation of coproporphyrinogen III to coproporphyrin III.</text>
</comment>
<evidence type="ECO:0000313" key="14">
    <source>
        <dbReference type="Proteomes" id="UP000070376"/>
    </source>
</evidence>
<dbReference type="Gene3D" id="3.50.50.60">
    <property type="entry name" value="FAD/NAD(P)-binding domain"/>
    <property type="match status" value="1"/>
</dbReference>
<sequence>MTLLPKKVLTMAGNRKKVAVLGGGITGLTAAYYLRRLVEDQQLPFDVILLEKGRRLGGKIQTVRRDGFVIERGPDSFLARKQSALHLAEDLGLSPSLVSNATGKSYILLNQQLYPVPRGSVMGIPTRLAPFFASPLFSVTGKIRALCDLILPRKNTGEDRSVGDFVRYRLGEEVLENLVEPLLFGVYAGDVDELSVLATQPQFFEAVQKHRSLILGMKKVAAEFAQDSRPTRNKGAFLTFQNGLETLVEALEEKIGAEAVMKGVTVDTVEMSTGGGDYRITLTNGTRITADYIISALPHFSLPHIFSKYAFFAPLEKVPSTSVATVSMAFPESAVKKDIDGTGFVVTRNSDYTITACTWTHKKWPHTAPEGKALLRCYIGRSAESAVVDLADDRIQKIVLEDLNKIMEITAEPEFTVVSRWKYAMPQYTVGHKARIGKILAAAKNELPGISFAGSSFNGVGVPDCISQGRAAVGEMLRYFQLKAEF</sequence>
<protein>
    <recommendedName>
        <fullName evidence="6 11">Coproporphyrinogen III oxidase</fullName>
        <ecNumber evidence="5 11">1.3.3.15</ecNumber>
    </recommendedName>
</protein>
<dbReference type="InterPro" id="IPR002937">
    <property type="entry name" value="Amino_oxidase"/>
</dbReference>
<dbReference type="GO" id="GO:0005737">
    <property type="term" value="C:cytoplasm"/>
    <property type="evidence" value="ECO:0007669"/>
    <property type="project" value="UniProtKB-SubCell"/>
</dbReference>
<dbReference type="Proteomes" id="UP000070376">
    <property type="component" value="Unassembled WGS sequence"/>
</dbReference>
<evidence type="ECO:0000256" key="5">
    <source>
        <dbReference type="ARBA" id="ARBA00012402"/>
    </source>
</evidence>
<dbReference type="NCBIfam" id="NF008845">
    <property type="entry name" value="PRK11883.1-5"/>
    <property type="match status" value="1"/>
</dbReference>
<evidence type="ECO:0000256" key="7">
    <source>
        <dbReference type="ARBA" id="ARBA00022630"/>
    </source>
</evidence>
<evidence type="ECO:0000256" key="1">
    <source>
        <dbReference type="ARBA" id="ARBA00001755"/>
    </source>
</evidence>
<name>A0A133KZ59_HEYCO</name>
<comment type="caution">
    <text evidence="13">The sequence shown here is derived from an EMBL/GenBank/DDBJ whole genome shotgun (WGS) entry which is preliminary data.</text>
</comment>
<dbReference type="Gene3D" id="1.10.3110.10">
    <property type="entry name" value="protoporphyrinogen ix oxidase, domain 3"/>
    <property type="match status" value="1"/>
</dbReference>
<dbReference type="NCBIfam" id="TIGR00562">
    <property type="entry name" value="proto_IX_ox"/>
    <property type="match status" value="1"/>
</dbReference>
<evidence type="ECO:0000256" key="9">
    <source>
        <dbReference type="ARBA" id="ARBA00023002"/>
    </source>
</evidence>
<keyword evidence="10 11" id="KW-0350">Heme biosynthesis</keyword>
<evidence type="ECO:0000256" key="4">
    <source>
        <dbReference type="ARBA" id="ARBA00008310"/>
    </source>
</evidence>
<dbReference type="InterPro" id="IPR036188">
    <property type="entry name" value="FAD/NAD-bd_sf"/>
</dbReference>
<dbReference type="Pfam" id="PF01593">
    <property type="entry name" value="Amino_oxidase"/>
    <property type="match status" value="1"/>
</dbReference>
<evidence type="ECO:0000256" key="3">
    <source>
        <dbReference type="ARBA" id="ARBA00004744"/>
    </source>
</evidence>
<comment type="subcellular location">
    <subcellularLocation>
        <location evidence="11">Cytoplasm</location>
    </subcellularLocation>
</comment>
<evidence type="ECO:0000256" key="11">
    <source>
        <dbReference type="RuleBase" id="RU364052"/>
    </source>
</evidence>
<reference evidence="14" key="1">
    <citation type="submission" date="2016-01" db="EMBL/GenBank/DDBJ databases">
        <authorList>
            <person name="Mitreva M."/>
            <person name="Pepin K.H."/>
            <person name="Mihindukulasuriya K.A."/>
            <person name="Fulton R."/>
            <person name="Fronick C."/>
            <person name="O'Laughlin M."/>
            <person name="Miner T."/>
            <person name="Herter B."/>
            <person name="Rosa B.A."/>
            <person name="Cordes M."/>
            <person name="Tomlinson C."/>
            <person name="Wollam A."/>
            <person name="Palsikar V.B."/>
            <person name="Mardis E.R."/>
            <person name="Wilson R.K."/>
        </authorList>
    </citation>
    <scope>NUCLEOTIDE SEQUENCE [LARGE SCALE GENOMIC DNA]</scope>
    <source>
        <strain evidence="14">GED7749B</strain>
    </source>
</reference>
<evidence type="ECO:0000259" key="12">
    <source>
        <dbReference type="Pfam" id="PF01593"/>
    </source>
</evidence>